<dbReference type="AlphaFoldDB" id="A0AAW9A4D7"/>
<evidence type="ECO:0000313" key="2">
    <source>
        <dbReference type="EMBL" id="MDW0115672.1"/>
    </source>
</evidence>
<proteinExistence type="predicted"/>
<dbReference type="InterPro" id="IPR007863">
    <property type="entry name" value="Peptidase_M16_C"/>
</dbReference>
<dbReference type="InterPro" id="IPR050361">
    <property type="entry name" value="MPP/UQCRC_Complex"/>
</dbReference>
<protein>
    <submittedName>
        <fullName evidence="2">Pitrilysin family protein</fullName>
    </submittedName>
</protein>
<dbReference type="GO" id="GO:0046872">
    <property type="term" value="F:metal ion binding"/>
    <property type="evidence" value="ECO:0007669"/>
    <property type="project" value="InterPro"/>
</dbReference>
<dbReference type="PANTHER" id="PTHR11851:SF186">
    <property type="entry name" value="INACTIVE METALLOPROTEASE YMFF-RELATED"/>
    <property type="match status" value="1"/>
</dbReference>
<dbReference type="Pfam" id="PF05193">
    <property type="entry name" value="Peptidase_M16_C"/>
    <property type="match status" value="1"/>
</dbReference>
<dbReference type="SUPFAM" id="SSF63411">
    <property type="entry name" value="LuxS/MPP-like metallohydrolase"/>
    <property type="match status" value="2"/>
</dbReference>
<evidence type="ECO:0000313" key="3">
    <source>
        <dbReference type="Proteomes" id="UP001271648"/>
    </source>
</evidence>
<keyword evidence="3" id="KW-1185">Reference proteome</keyword>
<feature type="domain" description="Peptidase M16 C-terminal" evidence="1">
    <location>
        <begin position="180"/>
        <end position="355"/>
    </location>
</feature>
<dbReference type="InterPro" id="IPR011249">
    <property type="entry name" value="Metalloenz_LuxS/M16"/>
</dbReference>
<dbReference type="NCBIfam" id="NF047422">
    <property type="entry name" value="YfmF_fam"/>
    <property type="match status" value="1"/>
</dbReference>
<reference evidence="2 3" key="1">
    <citation type="submission" date="2023-06" db="EMBL/GenBank/DDBJ databases">
        <title>Sporosarcina sp. nov., isolated from Korean traditional fermented seafood 'Jeotgal'.</title>
        <authorList>
            <person name="Yang A.I."/>
            <person name="Shin N.-R."/>
        </authorList>
    </citation>
    <scope>NUCLEOTIDE SEQUENCE [LARGE SCALE GENOMIC DNA]</scope>
    <source>
        <strain evidence="2 3">KCTC43456</strain>
    </source>
</reference>
<dbReference type="RefSeq" id="WP_317940087.1">
    <property type="nucleotide sequence ID" value="NZ_JAUBDJ010000001.1"/>
</dbReference>
<dbReference type="EMBL" id="JAUBDJ010000001">
    <property type="protein sequence ID" value="MDW0115672.1"/>
    <property type="molecule type" value="Genomic_DNA"/>
</dbReference>
<dbReference type="Gene3D" id="3.30.830.10">
    <property type="entry name" value="Metalloenzyme, LuxS/M16 peptidase-like"/>
    <property type="match status" value="2"/>
</dbReference>
<gene>
    <name evidence="2" type="ORF">QTL97_01810</name>
</gene>
<sequence>MFKKIVLQKGVNLYIRKTEQFKTITMSIKWISELDAKQAAHRAVLSNVLQDSNAEYPQQSELRKALDELYGTVFYLDAGKRDNTHIISLNMECVNDEYLSTDGVFDDALKMIQTVIFKPNFKDGSFDESIVRREKRTVIERIRSIYDDKARYAHKRMFDLMRPNTPASISANGTEEDVESITSATLLDTYENMLKNDAVDIYIVGDVKEEELIEKIKEMFNFQEREFVRKPSELDTNEVKDIQTVFEKQDMKQGKLQVGYSTPVSFYHPDYPKMQVTNGVFGGFAHSKLFMNVREKESMAYTVNSAYAAYYGVVYVMAGIDAELEEKAVKLIGEQIDALQKGNVTDMELEQTVALLSNSIRSAFDSARGQIEIYDQYKYFDEDFTADKWIAQWKSVTIEDIKQMASQIKLELIYLLSGREA</sequence>
<comment type="caution">
    <text evidence="2">The sequence shown here is derived from an EMBL/GenBank/DDBJ whole genome shotgun (WGS) entry which is preliminary data.</text>
</comment>
<evidence type="ECO:0000259" key="1">
    <source>
        <dbReference type="Pfam" id="PF05193"/>
    </source>
</evidence>
<dbReference type="PANTHER" id="PTHR11851">
    <property type="entry name" value="METALLOPROTEASE"/>
    <property type="match status" value="1"/>
</dbReference>
<accession>A0AAW9A4D7</accession>
<dbReference type="Proteomes" id="UP001271648">
    <property type="component" value="Unassembled WGS sequence"/>
</dbReference>
<organism evidence="2 3">
    <name type="scientific">Sporosarcina thermotolerans</name>
    <dbReference type="NCBI Taxonomy" id="633404"/>
    <lineage>
        <taxon>Bacteria</taxon>
        <taxon>Bacillati</taxon>
        <taxon>Bacillota</taxon>
        <taxon>Bacilli</taxon>
        <taxon>Bacillales</taxon>
        <taxon>Caryophanaceae</taxon>
        <taxon>Sporosarcina</taxon>
    </lineage>
</organism>
<name>A0AAW9A4D7_9BACL</name>